<evidence type="ECO:0000256" key="5">
    <source>
        <dbReference type="ARBA" id="ARBA00022554"/>
    </source>
</evidence>
<keyword evidence="12" id="KW-1185">Reference proteome</keyword>
<dbReference type="InterPro" id="IPR007484">
    <property type="entry name" value="Peptidase_M28"/>
</dbReference>
<comment type="subcellular location">
    <subcellularLocation>
        <location evidence="2">Vacuole membrane</location>
        <topology evidence="2">Multi-pass membrane protein</topology>
    </subcellularLocation>
</comment>
<name>A0A290Z2N1_9PSEU</name>
<keyword evidence="7" id="KW-0325">Glycoprotein</keyword>
<comment type="similarity">
    <text evidence="3">Belongs to the peptidase M28 family.</text>
</comment>
<dbReference type="InterPro" id="IPR045175">
    <property type="entry name" value="M28_fam"/>
</dbReference>
<evidence type="ECO:0000313" key="11">
    <source>
        <dbReference type="EMBL" id="ATE53286.1"/>
    </source>
</evidence>
<dbReference type="PANTHER" id="PTHR12147">
    <property type="entry name" value="METALLOPEPTIDASE M28 FAMILY MEMBER"/>
    <property type="match status" value="1"/>
</dbReference>
<dbReference type="PANTHER" id="PTHR12147:SF58">
    <property type="entry name" value="VACUOLAR MEMBRANE PROTEASE"/>
    <property type="match status" value="1"/>
</dbReference>
<sequence>MVGVRLLRVLSLLLAVAAVGVLSALAFRPPQPVAADAPDGDFSSGRAMAHLREIAQRPHPIGSEENARVRSVIAGIARGHGAEVVEETDRVLVELPERGVTRDAVVHNVVARVPGTAPGGRALLVVAHHDSVPTGPGAADDGAAVAAVLEAIRALGASGGVRDDVVFLFTDGEESGSVGARAFVARHGVAGFSAVLNFEARGSGGPVWMFETGAGNGPLVAAFAGASSRPIGNSLAKEVYRLMPNYSDFTVFTDAGANGLNSAFIEHVEDYHSIEDTPEGLDEGSLQHHGETVLGLVRALGNADPGLVASGFAGGDAVYFDLFSRVQVAYPVWFAVGLAVVTALGLVAGVVVGARRGRISAGGVLRVFGVLLGAVVVAAVAALLGWRVVARAQPRVEFAALDNPAEPGWFTAGFCLLGLAALLVAARVLRGRRPGELVAGGLLLGALPLVAAAVLVPGATWLLQWPLLAGLPALWWAALREEGGDRSALLESLAPLVAAALYPPVVGTLLVALGTPLLVAGVGLAGVAGVLLAPLLVRLPARGWAGLGAAVVAVGLVVVGVQRAEPALRTALLYLDDRGGASWLSGDPEVSAWTWHALGERPERGVLLKEDFPMLTGPLLRAPAPSGLLEPPGVEVVAGDGVARVAVRPGAGVWRTQVVVPAGCRSGGRDLPAGVVEFYGQAGGFGLECPVGAELAVTDHRIGLPAEVASLLPPRPAGELPVQSGSRAYDGALTRVVVRL</sequence>
<accession>A0A290Z2N1</accession>
<protein>
    <recommendedName>
        <fullName evidence="4">Vacuolar membrane protease</fullName>
    </recommendedName>
    <alternativeName>
        <fullName evidence="8">FXNA-related family protease 1</fullName>
    </alternativeName>
</protein>
<reference evidence="11" key="1">
    <citation type="submission" date="2017-09" db="EMBL/GenBank/DDBJ databases">
        <title>Complete Genome Sequence of ansamitocin-producing Bacterium Actinosynnema pretiosum X47.</title>
        <authorList>
            <person name="Cao G."/>
            <person name="Zong G."/>
            <person name="Zhong C."/>
            <person name="Fu J."/>
        </authorList>
    </citation>
    <scope>NUCLEOTIDE SEQUENCE [LARGE SCALE GENOMIC DNA]</scope>
    <source>
        <strain evidence="11">X47</strain>
    </source>
</reference>
<feature type="transmembrane region" description="Helical" evidence="9">
    <location>
        <begin position="544"/>
        <end position="561"/>
    </location>
</feature>
<keyword evidence="9" id="KW-0812">Transmembrane</keyword>
<organism evidence="11 12">
    <name type="scientific">Actinosynnema pretiosum</name>
    <dbReference type="NCBI Taxonomy" id="42197"/>
    <lineage>
        <taxon>Bacteria</taxon>
        <taxon>Bacillati</taxon>
        <taxon>Actinomycetota</taxon>
        <taxon>Actinomycetes</taxon>
        <taxon>Pseudonocardiales</taxon>
        <taxon>Pseudonocardiaceae</taxon>
        <taxon>Actinosynnema</taxon>
    </lineage>
</organism>
<evidence type="ECO:0000256" key="1">
    <source>
        <dbReference type="ARBA" id="ARBA00003273"/>
    </source>
</evidence>
<proteinExistence type="inferred from homology"/>
<keyword evidence="6 9" id="KW-1133">Transmembrane helix</keyword>
<evidence type="ECO:0000256" key="7">
    <source>
        <dbReference type="ARBA" id="ARBA00023180"/>
    </source>
</evidence>
<feature type="transmembrane region" description="Helical" evidence="9">
    <location>
        <begin position="330"/>
        <end position="352"/>
    </location>
</feature>
<dbReference type="AlphaFoldDB" id="A0A290Z2N1"/>
<dbReference type="Pfam" id="PF04389">
    <property type="entry name" value="Peptidase_M28"/>
    <property type="match status" value="1"/>
</dbReference>
<evidence type="ECO:0000256" key="9">
    <source>
        <dbReference type="SAM" id="Phobius"/>
    </source>
</evidence>
<evidence type="ECO:0000256" key="3">
    <source>
        <dbReference type="ARBA" id="ARBA00010918"/>
    </source>
</evidence>
<dbReference type="Gene3D" id="3.40.630.10">
    <property type="entry name" value="Zn peptidases"/>
    <property type="match status" value="1"/>
</dbReference>
<evidence type="ECO:0000256" key="8">
    <source>
        <dbReference type="ARBA" id="ARBA00031512"/>
    </source>
</evidence>
<keyword evidence="9" id="KW-0472">Membrane</keyword>
<feature type="transmembrane region" description="Helical" evidence="9">
    <location>
        <begin position="517"/>
        <end position="537"/>
    </location>
</feature>
<dbReference type="RefSeq" id="WP_096492236.1">
    <property type="nucleotide sequence ID" value="NZ_CP023445.1"/>
</dbReference>
<evidence type="ECO:0000256" key="4">
    <source>
        <dbReference type="ARBA" id="ARBA00017435"/>
    </source>
</evidence>
<dbReference type="KEGG" id="apre:CNX65_08275"/>
<feature type="transmembrane region" description="Helical" evidence="9">
    <location>
        <begin position="364"/>
        <end position="388"/>
    </location>
</feature>
<keyword evidence="5" id="KW-0926">Vacuole</keyword>
<evidence type="ECO:0000259" key="10">
    <source>
        <dbReference type="Pfam" id="PF04389"/>
    </source>
</evidence>
<dbReference type="GO" id="GO:0008235">
    <property type="term" value="F:metalloexopeptidase activity"/>
    <property type="evidence" value="ECO:0007669"/>
    <property type="project" value="InterPro"/>
</dbReference>
<feature type="domain" description="Peptidase M28" evidence="10">
    <location>
        <begin position="108"/>
        <end position="296"/>
    </location>
</feature>
<dbReference type="Proteomes" id="UP000218505">
    <property type="component" value="Chromosome"/>
</dbReference>
<dbReference type="GO" id="GO:0005774">
    <property type="term" value="C:vacuolar membrane"/>
    <property type="evidence" value="ECO:0007669"/>
    <property type="project" value="UniProtKB-SubCell"/>
</dbReference>
<dbReference type="EMBL" id="CP023445">
    <property type="protein sequence ID" value="ATE53286.1"/>
    <property type="molecule type" value="Genomic_DNA"/>
</dbReference>
<dbReference type="SUPFAM" id="SSF53187">
    <property type="entry name" value="Zn-dependent exopeptidases"/>
    <property type="match status" value="1"/>
</dbReference>
<feature type="transmembrane region" description="Helical" evidence="9">
    <location>
        <begin position="408"/>
        <end position="425"/>
    </location>
</feature>
<evidence type="ECO:0000256" key="6">
    <source>
        <dbReference type="ARBA" id="ARBA00022989"/>
    </source>
</evidence>
<comment type="function">
    <text evidence="1">May be involved in vacuolar sorting and osmoregulation.</text>
</comment>
<gene>
    <name evidence="11" type="ORF">CNX65_08275</name>
</gene>
<dbReference type="GO" id="GO:0006508">
    <property type="term" value="P:proteolysis"/>
    <property type="evidence" value="ECO:0007669"/>
    <property type="project" value="InterPro"/>
</dbReference>
<evidence type="ECO:0000256" key="2">
    <source>
        <dbReference type="ARBA" id="ARBA00004128"/>
    </source>
</evidence>
<feature type="transmembrane region" description="Helical" evidence="9">
    <location>
        <begin position="437"/>
        <end position="456"/>
    </location>
</feature>
<evidence type="ECO:0000313" key="12">
    <source>
        <dbReference type="Proteomes" id="UP000218505"/>
    </source>
</evidence>